<dbReference type="Proteomes" id="UP000259864">
    <property type="component" value="Chromosome 1"/>
</dbReference>
<dbReference type="AlphaFoldDB" id="A0A3B0NZQ6"/>
<accession>A0A3B0NZQ6</accession>
<evidence type="ECO:0000313" key="2">
    <source>
        <dbReference type="EMBL" id="SYV89620.1"/>
    </source>
</evidence>
<evidence type="ECO:0000256" key="1">
    <source>
        <dbReference type="SAM" id="Phobius"/>
    </source>
</evidence>
<evidence type="ECO:0000313" key="3">
    <source>
        <dbReference type="Proteomes" id="UP000259864"/>
    </source>
</evidence>
<sequence>MNKSFFSVCLYIHLLTLLLPFLTSPKTIDNKFKYEEGSSDEIVFSKLINPFEPNLFALDVSEERLLINNLSLLALISSSSFISCSLIKLLKPEKSLSFSTPSLISVFLSFVS</sequence>
<feature type="transmembrane region" description="Helical" evidence="1">
    <location>
        <begin position="70"/>
        <end position="90"/>
    </location>
</feature>
<gene>
    <name evidence="2" type="ORF">NCTC10135_00110</name>
</gene>
<proteinExistence type="predicted"/>
<keyword evidence="1" id="KW-0472">Membrane</keyword>
<dbReference type="EMBL" id="LS991949">
    <property type="protein sequence ID" value="SYV89620.1"/>
    <property type="molecule type" value="Genomic_DNA"/>
</dbReference>
<organism evidence="2 3">
    <name type="scientific">Metamycoplasma alkalescens</name>
    <dbReference type="NCBI Taxonomy" id="45363"/>
    <lineage>
        <taxon>Bacteria</taxon>
        <taxon>Bacillati</taxon>
        <taxon>Mycoplasmatota</taxon>
        <taxon>Mycoplasmoidales</taxon>
        <taxon>Metamycoplasmataceae</taxon>
        <taxon>Metamycoplasma</taxon>
    </lineage>
</organism>
<name>A0A3B0NZQ6_9BACT</name>
<dbReference type="KEGG" id="mala:NCTC10135_00110"/>
<keyword evidence="1" id="KW-0812">Transmembrane</keyword>
<reference evidence="3" key="1">
    <citation type="submission" date="2018-06" db="EMBL/GenBank/DDBJ databases">
        <authorList>
            <consortium name="Pathogen Informatics"/>
        </authorList>
    </citation>
    <scope>NUCLEOTIDE SEQUENCE [LARGE SCALE GENOMIC DNA]</scope>
    <source>
        <strain evidence="3">NCTC10135</strain>
    </source>
</reference>
<keyword evidence="1" id="KW-1133">Transmembrane helix</keyword>
<protein>
    <submittedName>
        <fullName evidence="2">Uncharacterized protein</fullName>
    </submittedName>
</protein>